<keyword evidence="2" id="KW-1185">Reference proteome</keyword>
<dbReference type="Proteomes" id="UP001480973">
    <property type="component" value="Unassembled WGS sequence"/>
</dbReference>
<comment type="caution">
    <text evidence="1">The sequence shown here is derived from an EMBL/GenBank/DDBJ whole genome shotgun (WGS) entry which is preliminary data.</text>
</comment>
<evidence type="ECO:0000313" key="1">
    <source>
        <dbReference type="EMBL" id="MEQ2534275.1"/>
    </source>
</evidence>
<accession>A0ABV1GL96</accession>
<gene>
    <name evidence="1" type="ORF">WMO38_04015</name>
</gene>
<name>A0ABV1GL96_9FIRM</name>
<proteinExistence type="predicted"/>
<dbReference type="EMBL" id="JBBMES010000003">
    <property type="protein sequence ID" value="MEQ2534275.1"/>
    <property type="molecule type" value="Genomic_DNA"/>
</dbReference>
<protein>
    <submittedName>
        <fullName evidence="1">Uncharacterized protein</fullName>
    </submittedName>
</protein>
<evidence type="ECO:0000313" key="2">
    <source>
        <dbReference type="Proteomes" id="UP001480973"/>
    </source>
</evidence>
<organism evidence="1 2">
    <name type="scientific">Lachnospira intestinalis</name>
    <dbReference type="NCBI Taxonomy" id="3133158"/>
    <lineage>
        <taxon>Bacteria</taxon>
        <taxon>Bacillati</taxon>
        <taxon>Bacillota</taxon>
        <taxon>Clostridia</taxon>
        <taxon>Lachnospirales</taxon>
        <taxon>Lachnospiraceae</taxon>
        <taxon>Lachnospira</taxon>
    </lineage>
</organism>
<sequence>MIDITMSDDYRKFLEEQNYKFTDFQTATLVWNDPMKSRQQKLTALALLRDTTKDIVLKKQLTERIEYENKLFDTFKDNSKGRYVYFVEDKEGDSRGFFGDYERAVRYITKCIAEDEMHNNKYMEENKKEIINSELLYEIHKQIIVKSDDDEKNLVRCTGRPGSKFNYEKYEDYDGLPVGTYTLNNKGNIVHWWSDELSKEEADIVNPFRPERFEGAFFEIPFCYKSAGTPVKDIVDGTYGILSFGEDDWNDYLQEIKDRKWEVDYSDIQAVVLYPIKSEYWDHMHCNPLHLQMELPPHMENKEEDVAYRRAMEALSDYCFYKGEHNTEETAKRCMREYGEICAKKK</sequence>
<reference evidence="1 2" key="1">
    <citation type="submission" date="2024-03" db="EMBL/GenBank/DDBJ databases">
        <title>Human intestinal bacterial collection.</title>
        <authorList>
            <person name="Pauvert C."/>
            <person name="Hitch T.C.A."/>
            <person name="Clavel T."/>
        </authorList>
    </citation>
    <scope>NUCLEOTIDE SEQUENCE [LARGE SCALE GENOMIC DNA]</scope>
    <source>
        <strain evidence="1 2">CLA-JM-H10</strain>
    </source>
</reference>